<keyword evidence="2" id="KW-1185">Reference proteome</keyword>
<comment type="caution">
    <text evidence="1">The sequence shown here is derived from an EMBL/GenBank/DDBJ whole genome shotgun (WGS) entry which is preliminary data.</text>
</comment>
<dbReference type="SUPFAM" id="SSF52540">
    <property type="entry name" value="P-loop containing nucleoside triphosphate hydrolases"/>
    <property type="match status" value="1"/>
</dbReference>
<evidence type="ECO:0000313" key="2">
    <source>
        <dbReference type="Proteomes" id="UP000658278"/>
    </source>
</evidence>
<reference evidence="1" key="1">
    <citation type="submission" date="2021-01" db="EMBL/GenBank/DDBJ databases">
        <title>Modified the classification status of verrucomicrobia.</title>
        <authorList>
            <person name="Feng X."/>
        </authorList>
    </citation>
    <scope>NUCLEOTIDE SEQUENCE</scope>
    <source>
        <strain evidence="1">KCTC 22201</strain>
    </source>
</reference>
<organism evidence="1 2">
    <name type="scientific">Haloferula rosea</name>
    <dbReference type="NCBI Taxonomy" id="490093"/>
    <lineage>
        <taxon>Bacteria</taxon>
        <taxon>Pseudomonadati</taxon>
        <taxon>Verrucomicrobiota</taxon>
        <taxon>Verrucomicrobiia</taxon>
        <taxon>Verrucomicrobiales</taxon>
        <taxon>Verrucomicrobiaceae</taxon>
        <taxon>Haloferula</taxon>
    </lineage>
</organism>
<dbReference type="EMBL" id="JAENII010000009">
    <property type="protein sequence ID" value="MBK1827815.1"/>
    <property type="molecule type" value="Genomic_DNA"/>
</dbReference>
<dbReference type="RefSeq" id="WP_200279961.1">
    <property type="nucleotide sequence ID" value="NZ_JAENII010000009.1"/>
</dbReference>
<proteinExistence type="predicted"/>
<evidence type="ECO:0000313" key="1">
    <source>
        <dbReference type="EMBL" id="MBK1827815.1"/>
    </source>
</evidence>
<dbReference type="Pfam" id="PF13469">
    <property type="entry name" value="Sulfotransfer_3"/>
    <property type="match status" value="1"/>
</dbReference>
<dbReference type="Proteomes" id="UP000658278">
    <property type="component" value="Unassembled WGS sequence"/>
</dbReference>
<dbReference type="Gene3D" id="3.40.50.300">
    <property type="entry name" value="P-loop containing nucleotide triphosphate hydrolases"/>
    <property type="match status" value="1"/>
</dbReference>
<protein>
    <submittedName>
        <fullName evidence="1">Sulfotransferase</fullName>
    </submittedName>
</protein>
<dbReference type="InterPro" id="IPR027417">
    <property type="entry name" value="P-loop_NTPase"/>
</dbReference>
<dbReference type="AlphaFoldDB" id="A0A934RC45"/>
<sequence>MQHAFVISEPRSGSTVLTAMLDRRKGVLSMPESSFPQVLGYLKKHERTDPRRLAAIYLGSTFVPTPLKFSEIESCMTGNDRDVLNQLAEATAGAVGRDPRQLNCVIWKTVRTIGMHQVLEDLDAKVVILRRHPHNVFESQSRFSYGVRNRKPFRYAIFRQSYEAAFTRLAVSERLEIEYDDLPEALSDICGFLEVPDLGIWPDDSSHFAEVAGNCNWLSEVTREFQNRDLEKRARLDDSACRTLDHCLSITRPLRFAIHPLRRFFDRRSLGHVRQIADRTLKKETAPEE</sequence>
<accession>A0A934RC45</accession>
<name>A0A934RC45_9BACT</name>
<gene>
    <name evidence="1" type="ORF">JIN81_12360</name>
</gene>